<keyword evidence="4" id="KW-0732">Signal</keyword>
<feature type="domain" description="Beta-lactamase class A catalytic" evidence="5">
    <location>
        <begin position="44"/>
        <end position="269"/>
    </location>
</feature>
<feature type="chain" id="PRO_5046931845" description="beta-lactamase" evidence="4">
    <location>
        <begin position="22"/>
        <end position="300"/>
    </location>
</feature>
<evidence type="ECO:0000256" key="2">
    <source>
        <dbReference type="ARBA" id="ARBA00009009"/>
    </source>
</evidence>
<dbReference type="InterPro" id="IPR000871">
    <property type="entry name" value="Beta-lactam_class-A"/>
</dbReference>
<evidence type="ECO:0000256" key="1">
    <source>
        <dbReference type="ARBA" id="ARBA00001526"/>
    </source>
</evidence>
<sequence>MIKKFLSLSIAVLLYTVPTFGQISQLRAQIEACTQDKDAIVAVAIQGVDKDDQVYVRATERLPMQSVFKFHIAVAMLTAIDKGKFKLEQAIAIKKRDLTPEIWSPLREKYPHGATLPISEILTFMLAQSDNVACDVLLKLLGGPAKVDRFYKDRGIRDLAIAINEKTMQSNWDMQFLNWTTAAACADLMQTYFYNRHQELSATSHAFLWRVMSESQTGLKRLKGKLPADVTVAHKTGFSGTKDGTTAAVHDAGVIFLPNGEPLFITVFVSDSKEDLQTNEAVIAEVARMGYDYFVKQSEK</sequence>
<evidence type="ECO:0000313" key="6">
    <source>
        <dbReference type="EMBL" id="GHE42707.1"/>
    </source>
</evidence>
<feature type="signal peptide" evidence="4">
    <location>
        <begin position="1"/>
        <end position="21"/>
    </location>
</feature>
<comment type="caution">
    <text evidence="6">The sequence shown here is derived from an EMBL/GenBank/DDBJ whole genome shotgun (WGS) entry which is preliminary data.</text>
</comment>
<keyword evidence="7" id="KW-1185">Reference proteome</keyword>
<dbReference type="EC" id="3.5.2.6" evidence="3"/>
<dbReference type="SUPFAM" id="SSF56601">
    <property type="entry name" value="beta-lactamase/transpeptidase-like"/>
    <property type="match status" value="1"/>
</dbReference>
<reference evidence="7" key="1">
    <citation type="journal article" date="2019" name="Int. J. Syst. Evol. Microbiol.">
        <title>The Global Catalogue of Microorganisms (GCM) 10K type strain sequencing project: providing services to taxonomists for standard genome sequencing and annotation.</title>
        <authorList>
            <consortium name="The Broad Institute Genomics Platform"/>
            <consortium name="The Broad Institute Genome Sequencing Center for Infectious Disease"/>
            <person name="Wu L."/>
            <person name="Ma J."/>
        </authorList>
    </citation>
    <scope>NUCLEOTIDE SEQUENCE [LARGE SCALE GENOMIC DNA]</scope>
    <source>
        <strain evidence="7">CGMCC 1.12966</strain>
    </source>
</reference>
<comment type="similarity">
    <text evidence="2">Belongs to the class-A beta-lactamase family.</text>
</comment>
<accession>A0ABQ3HZH5</accession>
<dbReference type="NCBIfam" id="NF012099">
    <property type="entry name" value="SubclassA2"/>
    <property type="match status" value="1"/>
</dbReference>
<evidence type="ECO:0000313" key="7">
    <source>
        <dbReference type="Proteomes" id="UP000620550"/>
    </source>
</evidence>
<dbReference type="Proteomes" id="UP000620550">
    <property type="component" value="Unassembled WGS sequence"/>
</dbReference>
<gene>
    <name evidence="6" type="ORF">GCM10017764_27690</name>
</gene>
<evidence type="ECO:0000256" key="4">
    <source>
        <dbReference type="SAM" id="SignalP"/>
    </source>
</evidence>
<dbReference type="InterPro" id="IPR012338">
    <property type="entry name" value="Beta-lactam/transpept-like"/>
</dbReference>
<evidence type="ECO:0000259" key="5">
    <source>
        <dbReference type="Pfam" id="PF13354"/>
    </source>
</evidence>
<dbReference type="NCBIfam" id="NF033103">
    <property type="entry name" value="bla_class_A"/>
    <property type="match status" value="1"/>
</dbReference>
<protein>
    <recommendedName>
        <fullName evidence="3">beta-lactamase</fullName>
        <ecNumber evidence="3">3.5.2.6</ecNumber>
    </recommendedName>
</protein>
<dbReference type="PANTHER" id="PTHR35333:SF3">
    <property type="entry name" value="BETA-LACTAMASE-TYPE TRANSPEPTIDASE FOLD CONTAINING PROTEIN"/>
    <property type="match status" value="1"/>
</dbReference>
<dbReference type="Pfam" id="PF13354">
    <property type="entry name" value="Beta-lactamase2"/>
    <property type="match status" value="1"/>
</dbReference>
<comment type="catalytic activity">
    <reaction evidence="1">
        <text>a beta-lactam + H2O = a substituted beta-amino acid</text>
        <dbReference type="Rhea" id="RHEA:20401"/>
        <dbReference type="ChEBI" id="CHEBI:15377"/>
        <dbReference type="ChEBI" id="CHEBI:35627"/>
        <dbReference type="ChEBI" id="CHEBI:140347"/>
        <dbReference type="EC" id="3.5.2.6"/>
    </reaction>
</comment>
<dbReference type="Gene3D" id="3.40.710.10">
    <property type="entry name" value="DD-peptidase/beta-lactamase superfamily"/>
    <property type="match status" value="1"/>
</dbReference>
<name>A0ABQ3HZH5_9SPHI</name>
<proteinExistence type="inferred from homology"/>
<dbReference type="PANTHER" id="PTHR35333">
    <property type="entry name" value="BETA-LACTAMASE"/>
    <property type="match status" value="1"/>
</dbReference>
<organism evidence="6 7">
    <name type="scientific">Sphingobacterium griseoflavum</name>
    <dbReference type="NCBI Taxonomy" id="1474952"/>
    <lineage>
        <taxon>Bacteria</taxon>
        <taxon>Pseudomonadati</taxon>
        <taxon>Bacteroidota</taxon>
        <taxon>Sphingobacteriia</taxon>
        <taxon>Sphingobacteriales</taxon>
        <taxon>Sphingobacteriaceae</taxon>
        <taxon>Sphingobacterium</taxon>
    </lineage>
</organism>
<dbReference type="RefSeq" id="WP_189627283.1">
    <property type="nucleotide sequence ID" value="NZ_BNAF01000010.1"/>
</dbReference>
<dbReference type="EMBL" id="BNAF01000010">
    <property type="protein sequence ID" value="GHE42707.1"/>
    <property type="molecule type" value="Genomic_DNA"/>
</dbReference>
<evidence type="ECO:0000256" key="3">
    <source>
        <dbReference type="ARBA" id="ARBA00012865"/>
    </source>
</evidence>
<dbReference type="PRINTS" id="PR00118">
    <property type="entry name" value="BLACTAMASEA"/>
</dbReference>
<dbReference type="InterPro" id="IPR045155">
    <property type="entry name" value="Beta-lactam_cat"/>
</dbReference>